<dbReference type="Pfam" id="PF04830">
    <property type="entry name" value="DUF637"/>
    <property type="match status" value="1"/>
</dbReference>
<dbReference type="InterPro" id="IPR010069">
    <property type="entry name" value="CdiA_FHA1_rpt"/>
</dbReference>
<reference evidence="3 4" key="1">
    <citation type="submission" date="2018-02" db="EMBL/GenBank/DDBJ databases">
        <title>FDA/CDC Antimicrobial Resistant Isolate Bank Genome Sequencing.</title>
        <authorList>
            <person name="Benahmed F.H."/>
            <person name="Lutgring J.D."/>
            <person name="Yoo B."/>
            <person name="Machado M."/>
            <person name="Brown A."/>
            <person name="McAllister G."/>
            <person name="Perry A."/>
            <person name="Halpin A.L."/>
            <person name="Vavikolanu K."/>
            <person name="Ott S."/>
            <person name="Zhao X."/>
            <person name="Tallon L.J."/>
            <person name="Sadzewicz L."/>
            <person name="Aluvathingal J."/>
            <person name="Nadendla S."/>
            <person name="Voskania-kordi A."/>
            <person name="Simonyan V."/>
            <person name="Patel J."/>
            <person name="Shawar R.M."/>
        </authorList>
    </citation>
    <scope>NUCLEOTIDE SEQUENCE [LARGE SCALE GENOMIC DNA]</scope>
    <source>
        <strain evidence="3 4">AR_0356</strain>
    </source>
</reference>
<accession>A0A2R3IW44</accession>
<dbReference type="Proteomes" id="UP000238390">
    <property type="component" value="Chromosome"/>
</dbReference>
<feature type="domain" description="DUF637" evidence="2">
    <location>
        <begin position="560"/>
        <end position="729"/>
    </location>
</feature>
<evidence type="ECO:0000313" key="3">
    <source>
        <dbReference type="EMBL" id="AVK06146.1"/>
    </source>
</evidence>
<evidence type="ECO:0000259" key="2">
    <source>
        <dbReference type="Pfam" id="PF04830"/>
    </source>
</evidence>
<dbReference type="Pfam" id="PF13332">
    <property type="entry name" value="Fil_haemagg_2"/>
    <property type="match status" value="2"/>
</dbReference>
<evidence type="ECO:0000313" key="4">
    <source>
        <dbReference type="Proteomes" id="UP000238390"/>
    </source>
</evidence>
<feature type="region of interest" description="Disordered" evidence="1">
    <location>
        <begin position="423"/>
        <end position="444"/>
    </location>
</feature>
<dbReference type="NCBIfam" id="TIGR01731">
    <property type="entry name" value="fil_hemag_20aa"/>
    <property type="match status" value="3"/>
</dbReference>
<dbReference type="InterPro" id="IPR025157">
    <property type="entry name" value="Hemagglutinin_rpt"/>
</dbReference>
<gene>
    <name evidence="3" type="ORF">CSB93_1280</name>
</gene>
<dbReference type="EMBL" id="CP027169">
    <property type="protein sequence ID" value="AVK06146.1"/>
    <property type="molecule type" value="Genomic_DNA"/>
</dbReference>
<sequence>MPVSGSPYKDQLHLQLGVGLSAEQMAALTHDIVWLEEVEVNGEKVLAPVVYLAQAEGRLAPNGALIQGRDVKLVSGGDLHNVGTLRAQNDLSATAGNLDNSGLIEAGKRLDLLAGDSIRNRQGGVIAGRDVNLTALTGDVINERSVTRYDSAIDGRTWERSFADSAARVEAANSLNVQAGRDIANLGGVLQSRGDLSLDAGRDVTVAAVEDRQGQTRWSTSRLQSVTQLGAEVSAGRDLNVSAGRDLTVVASTLEARRDIALSAGRDVTLAAAANEEHAYSKTRKVTYQEDKVAQQGTRVDAGGDLAINAGQDLRLIASQASAGDEAYLVAGDKLELLAANDSSYYLYDKKKKGDFGRKETRRDEVTDVKAVGSQISSGGDLTLLSGGDQTYQGAKLESGNDLAIVSGGAVTFEAVKDLHQESHEKSKGDLAWQSSKGKGQTDETVRQTQIVAQGNLAIKAVEGLKIDLKHIDQKTVSQTIDAMVQADPQLAWLKEAEQRGDVDWRMVQEVHDSWKYSNSGMGPATQIAVAIAAAAIGGMAAAGALSGAGVGASSFAMGAGVGAAGSLSGTAAVSLINNKGDLGKVLKDSFSSDSLKQIAIASLTGGLTAEYFNSWSGAEAHTKIVGGKTVADFSSWGGIGSFAANQGMQNVTSAALSKALGQGGSFGEAFRSSLYNTFAAAGFNQVGNFGSLNELAPGSPPMVAMHALMGGVVSVVSGGDFATGAAAAGTNEALVASLDKTFSNLSPDTREQLLTTSSQLIGVLAVVASDQNASSHQLETGAWIAKNSTQYNHELHRANAKSFVNAALDFCKAQPSSCAPGAEKLTQQDLIAALEATAAHGEGINNVKPAALDVVNIFLTNPDLADTLKEDLFTPTASERERLKVNDTAELAMAGISLAQAAKAVLLGNGKALSKLVTGLRKESGEVAAKGTATAGKVTDEFIPPGMDRPFRPVNPEFPPNKPVVDAMDSPQIQKMTSCGGTDCSEIADKLLAAAGGKGKIIEVRPSERYNLNLYENGREVQGQAYHQVYTDGRYVYDPRLSSQPIPKGDWEQHIKGMNPDGVTISDKLEGLR</sequence>
<name>A0A2R3IW44_9PSED</name>
<dbReference type="InterPro" id="IPR006915">
    <property type="entry name" value="DUF637_hemagglutn_put"/>
</dbReference>
<organism evidence="3 4">
    <name type="scientific">Pseudomonas paraeruginosa</name>
    <dbReference type="NCBI Taxonomy" id="2994495"/>
    <lineage>
        <taxon>Bacteria</taxon>
        <taxon>Pseudomonadati</taxon>
        <taxon>Pseudomonadota</taxon>
        <taxon>Gammaproteobacteria</taxon>
        <taxon>Pseudomonadales</taxon>
        <taxon>Pseudomonadaceae</taxon>
        <taxon>Pseudomonas</taxon>
    </lineage>
</organism>
<dbReference type="AlphaFoldDB" id="A0A2R3IW44"/>
<keyword evidence="4" id="KW-1185">Reference proteome</keyword>
<protein>
    <recommendedName>
        <fullName evidence="2">DUF637 domain-containing protein</fullName>
    </recommendedName>
</protein>
<evidence type="ECO:0000256" key="1">
    <source>
        <dbReference type="SAM" id="MobiDB-lite"/>
    </source>
</evidence>
<dbReference type="GO" id="GO:0003824">
    <property type="term" value="F:catalytic activity"/>
    <property type="evidence" value="ECO:0007669"/>
    <property type="project" value="UniProtKB-ARBA"/>
</dbReference>
<proteinExistence type="predicted"/>